<keyword evidence="5" id="KW-0479">Metal-binding</keyword>
<keyword evidence="7" id="KW-0539">Nucleus</keyword>
<comment type="subcellular location">
    <subcellularLocation>
        <location evidence="2">Nucleus</location>
    </subcellularLocation>
</comment>
<proteinExistence type="inferred from homology"/>
<sequence length="422" mass="48085">MSYKSVQASFLALLLAEEEDALDNAQCQLQLHKNTKKESFRPAKRERPLHADSFQCYDGNEMVIKTEEPVLKRRRKYGRSAKDFLQKGGMMAFYNLIDFHTHFGMTRSQVEELITELQPFYHYERGSKLPLENVILASLWVLASQESYRAIAERFKTSKSVVCTSLHNFCSLVSRNLENHITWPSGATMRSTVKGFMDAGFPGTVGVMGAYRVAIGKPKDVDEPDAYMNDKTIYCTTLLAVCDDKHRFTYVNIGHPGTLDDADVFRRCELYEAFKNDPLSLLPLEFNQEGTMYNYHILGDTGFPLSEHVMTPYEDRVCLTPKQTEYNRRHLAAMIVISRSVGMLKGRFNRLKLLHMQHLGQCSVAIKACCILHNLCIESAESDMFEFDDDDDDMSLPSQTLANLQENQEGAEKRDAIADSFL</sequence>
<evidence type="ECO:0000256" key="8">
    <source>
        <dbReference type="SAM" id="MobiDB-lite"/>
    </source>
</evidence>
<name>A0AAE1BYA9_PETCI</name>
<keyword evidence="11" id="KW-1185">Reference proteome</keyword>
<dbReference type="PANTHER" id="PTHR22930:SF237">
    <property type="entry name" value="SI:CH73-257C13.2"/>
    <property type="match status" value="1"/>
</dbReference>
<dbReference type="PANTHER" id="PTHR22930">
    <property type="match status" value="1"/>
</dbReference>
<comment type="cofactor">
    <cofactor evidence="1">
        <name>a divalent metal cation</name>
        <dbReference type="ChEBI" id="CHEBI:60240"/>
    </cofactor>
</comment>
<dbReference type="GO" id="GO:0016787">
    <property type="term" value="F:hydrolase activity"/>
    <property type="evidence" value="ECO:0007669"/>
    <property type="project" value="UniProtKB-KW"/>
</dbReference>
<dbReference type="GO" id="GO:0005634">
    <property type="term" value="C:nucleus"/>
    <property type="evidence" value="ECO:0007669"/>
    <property type="project" value="UniProtKB-SubCell"/>
</dbReference>
<dbReference type="GO" id="GO:0046872">
    <property type="term" value="F:metal ion binding"/>
    <property type="evidence" value="ECO:0007669"/>
    <property type="project" value="UniProtKB-KW"/>
</dbReference>
<comment type="caution">
    <text evidence="10">The sequence shown here is derived from an EMBL/GenBank/DDBJ whole genome shotgun (WGS) entry which is preliminary data.</text>
</comment>
<accession>A0AAE1BYA9</accession>
<dbReference type="Pfam" id="PF13359">
    <property type="entry name" value="DDE_Tnp_4"/>
    <property type="match status" value="1"/>
</dbReference>
<evidence type="ECO:0000256" key="3">
    <source>
        <dbReference type="ARBA" id="ARBA00006958"/>
    </source>
</evidence>
<feature type="compositionally biased region" description="Basic and acidic residues" evidence="8">
    <location>
        <begin position="410"/>
        <end position="422"/>
    </location>
</feature>
<feature type="domain" description="DDE Tnp4" evidence="9">
    <location>
        <begin position="213"/>
        <end position="374"/>
    </location>
</feature>
<keyword evidence="6" id="KW-0378">Hydrolase</keyword>
<reference evidence="10" key="1">
    <citation type="submission" date="2023-10" db="EMBL/GenBank/DDBJ databases">
        <title>Genome assemblies of two species of porcelain crab, Petrolisthes cinctipes and Petrolisthes manimaculis (Anomura: Porcellanidae).</title>
        <authorList>
            <person name="Angst P."/>
        </authorList>
    </citation>
    <scope>NUCLEOTIDE SEQUENCE</scope>
    <source>
        <strain evidence="10">PB745_01</strain>
        <tissue evidence="10">Gill</tissue>
    </source>
</reference>
<dbReference type="Proteomes" id="UP001286313">
    <property type="component" value="Unassembled WGS sequence"/>
</dbReference>
<dbReference type="InterPro" id="IPR027806">
    <property type="entry name" value="HARBI1_dom"/>
</dbReference>
<dbReference type="AlphaFoldDB" id="A0AAE1BYA9"/>
<evidence type="ECO:0000256" key="7">
    <source>
        <dbReference type="ARBA" id="ARBA00023242"/>
    </source>
</evidence>
<comment type="similarity">
    <text evidence="3">Belongs to the HARBI1 family.</text>
</comment>
<dbReference type="InterPro" id="IPR045249">
    <property type="entry name" value="HARBI1-like"/>
</dbReference>
<evidence type="ECO:0000313" key="11">
    <source>
        <dbReference type="Proteomes" id="UP001286313"/>
    </source>
</evidence>
<dbReference type="GO" id="GO:0004518">
    <property type="term" value="F:nuclease activity"/>
    <property type="evidence" value="ECO:0007669"/>
    <property type="project" value="UniProtKB-KW"/>
</dbReference>
<feature type="region of interest" description="Disordered" evidence="8">
    <location>
        <begin position="403"/>
        <end position="422"/>
    </location>
</feature>
<evidence type="ECO:0000313" key="10">
    <source>
        <dbReference type="EMBL" id="KAK3857574.1"/>
    </source>
</evidence>
<evidence type="ECO:0000256" key="2">
    <source>
        <dbReference type="ARBA" id="ARBA00004123"/>
    </source>
</evidence>
<evidence type="ECO:0000259" key="9">
    <source>
        <dbReference type="Pfam" id="PF13359"/>
    </source>
</evidence>
<evidence type="ECO:0000256" key="5">
    <source>
        <dbReference type="ARBA" id="ARBA00022723"/>
    </source>
</evidence>
<dbReference type="EMBL" id="JAWQEG010005575">
    <property type="protein sequence ID" value="KAK3857574.1"/>
    <property type="molecule type" value="Genomic_DNA"/>
</dbReference>
<evidence type="ECO:0000256" key="6">
    <source>
        <dbReference type="ARBA" id="ARBA00022801"/>
    </source>
</evidence>
<keyword evidence="4" id="KW-0540">Nuclease</keyword>
<gene>
    <name evidence="10" type="ORF">Pcinc_036183</name>
</gene>
<evidence type="ECO:0000256" key="1">
    <source>
        <dbReference type="ARBA" id="ARBA00001968"/>
    </source>
</evidence>
<evidence type="ECO:0000256" key="4">
    <source>
        <dbReference type="ARBA" id="ARBA00022722"/>
    </source>
</evidence>
<protein>
    <recommendedName>
        <fullName evidence="9">DDE Tnp4 domain-containing protein</fullName>
    </recommendedName>
</protein>
<organism evidence="10 11">
    <name type="scientific">Petrolisthes cinctipes</name>
    <name type="common">Flat porcelain crab</name>
    <dbReference type="NCBI Taxonomy" id="88211"/>
    <lineage>
        <taxon>Eukaryota</taxon>
        <taxon>Metazoa</taxon>
        <taxon>Ecdysozoa</taxon>
        <taxon>Arthropoda</taxon>
        <taxon>Crustacea</taxon>
        <taxon>Multicrustacea</taxon>
        <taxon>Malacostraca</taxon>
        <taxon>Eumalacostraca</taxon>
        <taxon>Eucarida</taxon>
        <taxon>Decapoda</taxon>
        <taxon>Pleocyemata</taxon>
        <taxon>Anomura</taxon>
        <taxon>Galatheoidea</taxon>
        <taxon>Porcellanidae</taxon>
        <taxon>Petrolisthes</taxon>
    </lineage>
</organism>